<keyword evidence="1" id="KW-0472">Membrane</keyword>
<sequence>MNPFNSVGAGLGGITFVILIAFVLASMPLNIYNIVNASNGLKMYPDKEPCSGGDQLHTFLIGVIVCSSLSLINPMLACCSSSSSESSANGNSSQSTTVSTSGGFIGLFLLVWVILGK</sequence>
<keyword evidence="1" id="KW-0812">Transmembrane</keyword>
<dbReference type="Proteomes" id="UP000268093">
    <property type="component" value="Unassembled WGS sequence"/>
</dbReference>
<evidence type="ECO:0000313" key="3">
    <source>
        <dbReference type="Proteomes" id="UP000268093"/>
    </source>
</evidence>
<name>A0A432ZZ02_9FUNG</name>
<organism evidence="2 3">
    <name type="scientific">Jimgerdemannia flammicorona</name>
    <dbReference type="NCBI Taxonomy" id="994334"/>
    <lineage>
        <taxon>Eukaryota</taxon>
        <taxon>Fungi</taxon>
        <taxon>Fungi incertae sedis</taxon>
        <taxon>Mucoromycota</taxon>
        <taxon>Mucoromycotina</taxon>
        <taxon>Endogonomycetes</taxon>
        <taxon>Endogonales</taxon>
        <taxon>Endogonaceae</taxon>
        <taxon>Jimgerdemannia</taxon>
    </lineage>
</organism>
<dbReference type="OrthoDB" id="10556008at2759"/>
<evidence type="ECO:0000313" key="2">
    <source>
        <dbReference type="EMBL" id="RUO95543.1"/>
    </source>
</evidence>
<keyword evidence="1" id="KW-1133">Transmembrane helix</keyword>
<proteinExistence type="predicted"/>
<dbReference type="EMBL" id="RBNI01028555">
    <property type="protein sequence ID" value="RUO95543.1"/>
    <property type="molecule type" value="Genomic_DNA"/>
</dbReference>
<dbReference type="AlphaFoldDB" id="A0A432ZZ02"/>
<feature type="transmembrane region" description="Helical" evidence="1">
    <location>
        <begin position="96"/>
        <end position="115"/>
    </location>
</feature>
<keyword evidence="3" id="KW-1185">Reference proteome</keyword>
<comment type="caution">
    <text evidence="2">The sequence shown here is derived from an EMBL/GenBank/DDBJ whole genome shotgun (WGS) entry which is preliminary data.</text>
</comment>
<accession>A0A432ZZ02</accession>
<protein>
    <submittedName>
        <fullName evidence="2">Uncharacterized protein</fullName>
    </submittedName>
</protein>
<evidence type="ECO:0000256" key="1">
    <source>
        <dbReference type="SAM" id="Phobius"/>
    </source>
</evidence>
<gene>
    <name evidence="2" type="ORF">BC936DRAFT_143782</name>
</gene>
<feature type="transmembrane region" description="Helical" evidence="1">
    <location>
        <begin position="56"/>
        <end position="76"/>
    </location>
</feature>
<feature type="transmembrane region" description="Helical" evidence="1">
    <location>
        <begin position="12"/>
        <end position="35"/>
    </location>
</feature>
<reference evidence="2 3" key="1">
    <citation type="journal article" date="2018" name="New Phytol.">
        <title>Phylogenomics of Endogonaceae and evolution of mycorrhizas within Mucoromycota.</title>
        <authorList>
            <person name="Chang Y."/>
            <person name="Desiro A."/>
            <person name="Na H."/>
            <person name="Sandor L."/>
            <person name="Lipzen A."/>
            <person name="Clum A."/>
            <person name="Barry K."/>
            <person name="Grigoriev I.V."/>
            <person name="Martin F.M."/>
            <person name="Stajich J.E."/>
            <person name="Smith M.E."/>
            <person name="Bonito G."/>
            <person name="Spatafora J.W."/>
        </authorList>
    </citation>
    <scope>NUCLEOTIDE SEQUENCE [LARGE SCALE GENOMIC DNA]</scope>
    <source>
        <strain evidence="2 3">GMNB39</strain>
    </source>
</reference>